<proteinExistence type="predicted"/>
<protein>
    <submittedName>
        <fullName evidence="2">Uncharacterized protein</fullName>
    </submittedName>
</protein>
<feature type="compositionally biased region" description="Acidic residues" evidence="1">
    <location>
        <begin position="1"/>
        <end position="18"/>
    </location>
</feature>
<evidence type="ECO:0000313" key="3">
    <source>
        <dbReference type="Proteomes" id="UP000294933"/>
    </source>
</evidence>
<evidence type="ECO:0000256" key="1">
    <source>
        <dbReference type="SAM" id="MobiDB-lite"/>
    </source>
</evidence>
<feature type="compositionally biased region" description="Basic and acidic residues" evidence="1">
    <location>
        <begin position="23"/>
        <end position="34"/>
    </location>
</feature>
<dbReference type="VEuPathDB" id="FungiDB:BD410DRAFT_501478"/>
<feature type="region of interest" description="Disordered" evidence="1">
    <location>
        <begin position="93"/>
        <end position="142"/>
    </location>
</feature>
<dbReference type="EMBL" id="ML170208">
    <property type="protein sequence ID" value="TDL18438.1"/>
    <property type="molecule type" value="Genomic_DNA"/>
</dbReference>
<feature type="compositionally biased region" description="Polar residues" evidence="1">
    <location>
        <begin position="56"/>
        <end position="68"/>
    </location>
</feature>
<feature type="compositionally biased region" description="Polar residues" evidence="1">
    <location>
        <begin position="93"/>
        <end position="127"/>
    </location>
</feature>
<name>A0A4Y7PTN9_9AGAM</name>
<feature type="compositionally biased region" description="Basic and acidic residues" evidence="1">
    <location>
        <begin position="131"/>
        <end position="142"/>
    </location>
</feature>
<dbReference type="Proteomes" id="UP000294933">
    <property type="component" value="Unassembled WGS sequence"/>
</dbReference>
<organism evidence="2 3">
    <name type="scientific">Rickenella mellea</name>
    <dbReference type="NCBI Taxonomy" id="50990"/>
    <lineage>
        <taxon>Eukaryota</taxon>
        <taxon>Fungi</taxon>
        <taxon>Dikarya</taxon>
        <taxon>Basidiomycota</taxon>
        <taxon>Agaricomycotina</taxon>
        <taxon>Agaricomycetes</taxon>
        <taxon>Hymenochaetales</taxon>
        <taxon>Rickenellaceae</taxon>
        <taxon>Rickenella</taxon>
    </lineage>
</organism>
<keyword evidence="3" id="KW-1185">Reference proteome</keyword>
<reference evidence="2 3" key="1">
    <citation type="submission" date="2018-06" db="EMBL/GenBank/DDBJ databases">
        <title>A transcriptomic atlas of mushroom development highlights an independent origin of complex multicellularity.</title>
        <authorList>
            <consortium name="DOE Joint Genome Institute"/>
            <person name="Krizsan K."/>
            <person name="Almasi E."/>
            <person name="Merenyi Z."/>
            <person name="Sahu N."/>
            <person name="Viragh M."/>
            <person name="Koszo T."/>
            <person name="Mondo S."/>
            <person name="Kiss B."/>
            <person name="Balint B."/>
            <person name="Kues U."/>
            <person name="Barry K."/>
            <person name="Hegedus J.C."/>
            <person name="Henrissat B."/>
            <person name="Johnson J."/>
            <person name="Lipzen A."/>
            <person name="Ohm R."/>
            <person name="Nagy I."/>
            <person name="Pangilinan J."/>
            <person name="Yan J."/>
            <person name="Xiong Y."/>
            <person name="Grigoriev I.V."/>
            <person name="Hibbett D.S."/>
            <person name="Nagy L.G."/>
        </authorList>
    </citation>
    <scope>NUCLEOTIDE SEQUENCE [LARGE SCALE GENOMIC DNA]</scope>
    <source>
        <strain evidence="2 3">SZMC22713</strain>
    </source>
</reference>
<evidence type="ECO:0000313" key="2">
    <source>
        <dbReference type="EMBL" id="TDL18438.1"/>
    </source>
</evidence>
<sequence length="142" mass="15258">MSELDADLYGDLYGDDSEFVVPTEERKESAEPEVKPPSSTPAKAATPAPEEPKPIQTVTSSTSTTYAPESSKAANGGATNYSAQSQAYSNQFSNYQIQNQGQSEAYGNQNQYSNDYGGTQPIASSLTVIDRTVRPSEMKEEG</sequence>
<gene>
    <name evidence="2" type="ORF">BD410DRAFT_501478</name>
</gene>
<accession>A0A4Y7PTN9</accession>
<feature type="compositionally biased region" description="Low complexity" evidence="1">
    <location>
        <begin position="36"/>
        <end position="48"/>
    </location>
</feature>
<feature type="region of interest" description="Disordered" evidence="1">
    <location>
        <begin position="1"/>
        <end position="79"/>
    </location>
</feature>
<dbReference type="AlphaFoldDB" id="A0A4Y7PTN9"/>